<dbReference type="Gene3D" id="3.40.1190.20">
    <property type="match status" value="1"/>
</dbReference>
<evidence type="ECO:0000256" key="3">
    <source>
        <dbReference type="ARBA" id="ARBA00022741"/>
    </source>
</evidence>
<protein>
    <submittedName>
        <fullName evidence="8">Fructose-1-phosphate kinase</fullName>
    </submittedName>
</protein>
<comment type="caution">
    <text evidence="8">The sequence shown here is derived from an EMBL/GenBank/DDBJ whole genome shotgun (WGS) entry which is preliminary data.</text>
</comment>
<evidence type="ECO:0000256" key="4">
    <source>
        <dbReference type="ARBA" id="ARBA00022777"/>
    </source>
</evidence>
<evidence type="ECO:0000313" key="8">
    <source>
        <dbReference type="EMBL" id="PKW27262.1"/>
    </source>
</evidence>
<gene>
    <name evidence="8" type="ORF">ATL31_2100</name>
</gene>
<evidence type="ECO:0000256" key="1">
    <source>
        <dbReference type="ARBA" id="ARBA00010688"/>
    </source>
</evidence>
<dbReference type="SUPFAM" id="SSF53613">
    <property type="entry name" value="Ribokinase-like"/>
    <property type="match status" value="1"/>
</dbReference>
<dbReference type="InterPro" id="IPR011611">
    <property type="entry name" value="PfkB_dom"/>
</dbReference>
<evidence type="ECO:0000256" key="5">
    <source>
        <dbReference type="ARBA" id="ARBA00022840"/>
    </source>
</evidence>
<dbReference type="PIRSF" id="PIRSF000535">
    <property type="entry name" value="1PFK/6PFK/LacC"/>
    <property type="match status" value="1"/>
</dbReference>
<comment type="similarity">
    <text evidence="1">Belongs to the carbohydrate kinase PfkB family.</text>
</comment>
<name>A0A2N3YK82_9MICO</name>
<evidence type="ECO:0000256" key="2">
    <source>
        <dbReference type="ARBA" id="ARBA00022679"/>
    </source>
</evidence>
<reference evidence="8 9" key="1">
    <citation type="submission" date="2017-12" db="EMBL/GenBank/DDBJ databases">
        <title>Sequencing the genomes of 1000 Actinobacteria strains.</title>
        <authorList>
            <person name="Klenk H.-P."/>
        </authorList>
    </citation>
    <scope>NUCLEOTIDE SEQUENCE [LARGE SCALE GENOMIC DNA]</scope>
    <source>
        <strain evidence="8 9">DSM 12806</strain>
    </source>
</reference>
<dbReference type="Proteomes" id="UP000233781">
    <property type="component" value="Unassembled WGS sequence"/>
</dbReference>
<evidence type="ECO:0000259" key="7">
    <source>
        <dbReference type="Pfam" id="PF00294"/>
    </source>
</evidence>
<organism evidence="8 9">
    <name type="scientific">Phycicoccus duodecadis</name>
    <dbReference type="NCBI Taxonomy" id="173053"/>
    <lineage>
        <taxon>Bacteria</taxon>
        <taxon>Bacillati</taxon>
        <taxon>Actinomycetota</taxon>
        <taxon>Actinomycetes</taxon>
        <taxon>Micrococcales</taxon>
        <taxon>Intrasporangiaceae</taxon>
        <taxon>Phycicoccus</taxon>
    </lineage>
</organism>
<feature type="domain" description="Carbohydrate kinase PfkB" evidence="7">
    <location>
        <begin position="15"/>
        <end position="293"/>
    </location>
</feature>
<dbReference type="InterPro" id="IPR017583">
    <property type="entry name" value="Tagatose/fructose_Pkinase"/>
</dbReference>
<evidence type="ECO:0000256" key="6">
    <source>
        <dbReference type="PIRNR" id="PIRNR000535"/>
    </source>
</evidence>
<keyword evidence="2 6" id="KW-0808">Transferase</keyword>
<keyword evidence="4 8" id="KW-0418">Kinase</keyword>
<accession>A0A2N3YK82</accession>
<dbReference type="Pfam" id="PF00294">
    <property type="entry name" value="PfkB"/>
    <property type="match status" value="1"/>
</dbReference>
<dbReference type="PANTHER" id="PTHR46566">
    <property type="entry name" value="1-PHOSPHOFRUCTOKINASE-RELATED"/>
    <property type="match status" value="1"/>
</dbReference>
<keyword evidence="9" id="KW-1185">Reference proteome</keyword>
<dbReference type="EMBL" id="PJNE01000001">
    <property type="protein sequence ID" value="PKW27262.1"/>
    <property type="molecule type" value="Genomic_DNA"/>
</dbReference>
<dbReference type="PANTHER" id="PTHR46566:SF2">
    <property type="entry name" value="ATP-DEPENDENT 6-PHOSPHOFRUCTOKINASE ISOZYME 2"/>
    <property type="match status" value="1"/>
</dbReference>
<dbReference type="InterPro" id="IPR002173">
    <property type="entry name" value="Carboh/pur_kinase_PfkB_CS"/>
</dbReference>
<evidence type="ECO:0000313" key="9">
    <source>
        <dbReference type="Proteomes" id="UP000233781"/>
    </source>
</evidence>
<dbReference type="AlphaFoldDB" id="A0A2N3YK82"/>
<keyword evidence="5" id="KW-0067">ATP-binding</keyword>
<dbReference type="GO" id="GO:0005975">
    <property type="term" value="P:carbohydrate metabolic process"/>
    <property type="evidence" value="ECO:0007669"/>
    <property type="project" value="InterPro"/>
</dbReference>
<dbReference type="GO" id="GO:0016301">
    <property type="term" value="F:kinase activity"/>
    <property type="evidence" value="ECO:0007669"/>
    <property type="project" value="UniProtKB-KW"/>
</dbReference>
<dbReference type="PROSITE" id="PS00584">
    <property type="entry name" value="PFKB_KINASES_2"/>
    <property type="match status" value="1"/>
</dbReference>
<dbReference type="GO" id="GO:0005524">
    <property type="term" value="F:ATP binding"/>
    <property type="evidence" value="ECO:0007669"/>
    <property type="project" value="UniProtKB-KW"/>
</dbReference>
<dbReference type="InterPro" id="IPR029056">
    <property type="entry name" value="Ribokinase-like"/>
</dbReference>
<sequence length="316" mass="32199">MLVVTPNTCTDVTTWLAALAPGTVSRSRRTASTAGGKGVNVCRTLRALGREHRLIGLSPADDPRFAQLLAAEGCDFVPVPHRGPGRVALIFLEDGGRVTVVNGRGPEPEDWDPESFLPRVRAELASAPGVACSGSLPPGLPLDTYGRVVEAAHERGLEAYVDGAPAVLAATLPSGPDLVSPNVGEAEALLHGRADEHVEESGDDLVDRCLDASRVLHERGARRAVVTAGSHGAALTTAAGTWWIGAARVPVANPIGAGDSFLGGVSDALLRGAGDVEAVRYGMAVAAAAVQHETGGMLDAALVAPALAGLPAGVPA</sequence>
<proteinExistence type="inferred from homology"/>
<keyword evidence="3" id="KW-0547">Nucleotide-binding</keyword>
<dbReference type="GO" id="GO:0016773">
    <property type="term" value="F:phosphotransferase activity, alcohol group as acceptor"/>
    <property type="evidence" value="ECO:0007669"/>
    <property type="project" value="InterPro"/>
</dbReference>